<dbReference type="InterPro" id="IPR001128">
    <property type="entry name" value="Cyt_P450"/>
</dbReference>
<evidence type="ECO:0000256" key="2">
    <source>
        <dbReference type="ARBA" id="ARBA00022617"/>
    </source>
</evidence>
<keyword evidence="5 8" id="KW-0408">Iron</keyword>
<evidence type="ECO:0000256" key="8">
    <source>
        <dbReference type="RuleBase" id="RU000461"/>
    </source>
</evidence>
<dbReference type="PANTHER" id="PTHR46696:SF1">
    <property type="entry name" value="CYTOCHROME P450 YJIB-RELATED"/>
    <property type="match status" value="1"/>
</dbReference>
<comment type="caution">
    <text evidence="9">The sequence shown here is derived from an EMBL/GenBank/DDBJ whole genome shotgun (WGS) entry which is preliminary data.</text>
</comment>
<reference evidence="9 10" key="1">
    <citation type="journal article" date="2014" name="Int. J. Syst. Evol. Microbiol.">
        <title>Complete genome sequence of Corynebacterium casei LMG S-19264T (=DSM 44701T), isolated from a smear-ripened cheese.</title>
        <authorList>
            <consortium name="US DOE Joint Genome Institute (JGI-PGF)"/>
            <person name="Walter F."/>
            <person name="Albersmeier A."/>
            <person name="Kalinowski J."/>
            <person name="Ruckert C."/>
        </authorList>
    </citation>
    <scope>NUCLEOTIDE SEQUENCE [LARGE SCALE GENOMIC DNA]</scope>
    <source>
        <strain evidence="9 10">KCTC 23968</strain>
    </source>
</reference>
<dbReference type="RefSeq" id="WP_189582730.1">
    <property type="nucleotide sequence ID" value="NZ_BMYV01000001.1"/>
</dbReference>
<comment type="similarity">
    <text evidence="1 8">Belongs to the cytochrome P450 family.</text>
</comment>
<dbReference type="PROSITE" id="PS00086">
    <property type="entry name" value="CYTOCHROME_P450"/>
    <property type="match status" value="1"/>
</dbReference>
<accession>A0A918NFA1</accession>
<dbReference type="GO" id="GO:0020037">
    <property type="term" value="F:heme binding"/>
    <property type="evidence" value="ECO:0007669"/>
    <property type="project" value="InterPro"/>
</dbReference>
<evidence type="ECO:0000256" key="3">
    <source>
        <dbReference type="ARBA" id="ARBA00022723"/>
    </source>
</evidence>
<dbReference type="InterPro" id="IPR002397">
    <property type="entry name" value="Cyt_P450_B"/>
</dbReference>
<dbReference type="InterPro" id="IPR017972">
    <property type="entry name" value="Cyt_P450_CS"/>
</dbReference>
<dbReference type="InterPro" id="IPR036396">
    <property type="entry name" value="Cyt_P450_sf"/>
</dbReference>
<dbReference type="Proteomes" id="UP000600865">
    <property type="component" value="Unassembled WGS sequence"/>
</dbReference>
<keyword evidence="6 8" id="KW-0503">Monooxygenase</keyword>
<evidence type="ECO:0000256" key="1">
    <source>
        <dbReference type="ARBA" id="ARBA00010617"/>
    </source>
</evidence>
<evidence type="ECO:0000256" key="6">
    <source>
        <dbReference type="ARBA" id="ARBA00023033"/>
    </source>
</evidence>
<dbReference type="Gene3D" id="1.10.630.10">
    <property type="entry name" value="Cytochrome P450"/>
    <property type="match status" value="1"/>
</dbReference>
<gene>
    <name evidence="9" type="ORF">GCM10011309_12070</name>
</gene>
<evidence type="ECO:0000313" key="10">
    <source>
        <dbReference type="Proteomes" id="UP000600865"/>
    </source>
</evidence>
<dbReference type="GO" id="GO:0004497">
    <property type="term" value="F:monooxygenase activity"/>
    <property type="evidence" value="ECO:0007669"/>
    <property type="project" value="UniProtKB-KW"/>
</dbReference>
<keyword evidence="2 8" id="KW-0349">Heme</keyword>
<dbReference type="Pfam" id="PF00067">
    <property type="entry name" value="p450"/>
    <property type="match status" value="1"/>
</dbReference>
<evidence type="ECO:0000256" key="7">
    <source>
        <dbReference type="ARBA" id="ARBA00043906"/>
    </source>
</evidence>
<sequence length="406" mass="45504">MPTPFNFDPTSVAFAADPYAVYAKMRGQDAPYYWPDLDMVLLSRYADVSQIAVNPAMVRSLKGVRSDAELEAEKRKSGFADMPFHERFVQTNLLDTDGAEHERLRRLIFGAFTGRGVKHLEIFIQAYVDALLSKAPHGLSFDFIELVAAPLPGLVIGRFLGIPERDAPQLRQWSEDIVSYYDVDKTPEKKAKAEAAVKAFHDYLIDLKRKRRASPKDDLISQMIMQEADGLFRKDELIATCMLILMAGHGSTIDVIGTGLNSLLNHPDALQDLRDDRSVLPTAIEEMFRYEPPLPFFHRHATEAVTLRGHKFPAGTTFGLLYSAANRDGNVFPDADAFNIRRAPNRHMAFGRGAHLCLGNQLAKLNMRILFNALCSRFHVMEFAGNVTFKPGLSTRGLKKLPLIVK</sequence>
<keyword evidence="10" id="KW-1185">Reference proteome</keyword>
<dbReference type="GO" id="GO:0005506">
    <property type="term" value="F:iron ion binding"/>
    <property type="evidence" value="ECO:0007669"/>
    <property type="project" value="InterPro"/>
</dbReference>
<keyword evidence="4 8" id="KW-0560">Oxidoreductase</keyword>
<dbReference type="CDD" id="cd20625">
    <property type="entry name" value="CYP164-like"/>
    <property type="match status" value="1"/>
</dbReference>
<name>A0A918NFA1_9PROT</name>
<keyword evidence="3 8" id="KW-0479">Metal-binding</keyword>
<dbReference type="AlphaFoldDB" id="A0A918NFA1"/>
<evidence type="ECO:0000256" key="5">
    <source>
        <dbReference type="ARBA" id="ARBA00023004"/>
    </source>
</evidence>
<evidence type="ECO:0000256" key="4">
    <source>
        <dbReference type="ARBA" id="ARBA00023002"/>
    </source>
</evidence>
<dbReference type="FunFam" id="1.10.630.10:FF:000018">
    <property type="entry name" value="Cytochrome P450 monooxygenase"/>
    <property type="match status" value="1"/>
</dbReference>
<dbReference type="EMBL" id="BMYV01000001">
    <property type="protein sequence ID" value="GGX63639.1"/>
    <property type="molecule type" value="Genomic_DNA"/>
</dbReference>
<evidence type="ECO:0000313" key="9">
    <source>
        <dbReference type="EMBL" id="GGX63639.1"/>
    </source>
</evidence>
<comment type="function">
    <text evidence="7">Cytochromes P450 are a group of heme-thiolate monooxygenases. They oxidize a variety of structurally unrelated compounds, including steroids, fatty acids, and xenobiotics.</text>
</comment>
<proteinExistence type="inferred from homology"/>
<protein>
    <submittedName>
        <fullName evidence="9">Cytochrome P450</fullName>
    </submittedName>
</protein>
<dbReference type="PRINTS" id="PR00359">
    <property type="entry name" value="BP450"/>
</dbReference>
<dbReference type="PANTHER" id="PTHR46696">
    <property type="entry name" value="P450, PUTATIVE (EUROFUNG)-RELATED"/>
    <property type="match status" value="1"/>
</dbReference>
<dbReference type="GO" id="GO:0016705">
    <property type="term" value="F:oxidoreductase activity, acting on paired donors, with incorporation or reduction of molecular oxygen"/>
    <property type="evidence" value="ECO:0007669"/>
    <property type="project" value="InterPro"/>
</dbReference>
<dbReference type="SUPFAM" id="SSF48264">
    <property type="entry name" value="Cytochrome P450"/>
    <property type="match status" value="1"/>
</dbReference>
<organism evidence="9 10">
    <name type="scientific">Litorimonas cladophorae</name>
    <dbReference type="NCBI Taxonomy" id="1220491"/>
    <lineage>
        <taxon>Bacteria</taxon>
        <taxon>Pseudomonadati</taxon>
        <taxon>Pseudomonadota</taxon>
        <taxon>Alphaproteobacteria</taxon>
        <taxon>Maricaulales</taxon>
        <taxon>Robiginitomaculaceae</taxon>
    </lineage>
</organism>